<dbReference type="GO" id="GO:0008017">
    <property type="term" value="F:microtubule binding"/>
    <property type="evidence" value="ECO:0000318"/>
    <property type="project" value="GO_Central"/>
</dbReference>
<sequence>MIDESEELDTTTLRQLWKQLELTDDQMEEIINNIRHQILDAKKEFLDLQVFKCTQMHEATLKRLHTMSELLKSIKAPQEDIDSFQNIFSNEKSLRQVNNEMDSYFEKYKDAILERQKQFEEVITSINQLYDTIGFPEQDRGDFSRAEYEDLSEDRLIHLQEQNKILTETVSRRKESFEQRSTALQKLLIELGEDFTQDMQNIISSTVYSQQNIETLDYLLNQYQTEYDVRKEELSKLAIQLTSLWQLLDTPENDREIVLKQKDLSKKSLEVARNEVIRLNAEKDQRLDEVIGKLSNEIDELSQILHMPKENIDELLGGQFTDEKTYFLQLHNLVINLRKLLVDEKPILDLIEQREDIINQYESNRNDEKAKRRYKTVLPRLDKKIKVALEDFERTRKQPLLYDGVPYITRLDKVIVTNLERSNFRRRKSSLSYL</sequence>
<protein>
    <submittedName>
        <fullName evidence="1">Uncharacterized protein</fullName>
    </submittedName>
</protein>
<accession>A2EUC4</accession>
<dbReference type="GO" id="GO:0005737">
    <property type="term" value="C:cytoplasm"/>
    <property type="evidence" value="ECO:0000318"/>
    <property type="project" value="GO_Central"/>
</dbReference>
<name>A2EUC4_TRIV3</name>
<dbReference type="eggNOG" id="KOG4302">
    <property type="taxonomic scope" value="Eukaryota"/>
</dbReference>
<dbReference type="EMBL" id="DS113495">
    <property type="protein sequence ID" value="EAY03748.1"/>
    <property type="molecule type" value="Genomic_DNA"/>
</dbReference>
<keyword evidence="2" id="KW-1185">Reference proteome</keyword>
<gene>
    <name evidence="1" type="ORF">TVAG_072400</name>
</gene>
<dbReference type="KEGG" id="tva:4761595"/>
<reference evidence="1" key="1">
    <citation type="submission" date="2006-10" db="EMBL/GenBank/DDBJ databases">
        <authorList>
            <person name="Amadeo P."/>
            <person name="Zhao Q."/>
            <person name="Wortman J."/>
            <person name="Fraser-Liggett C."/>
            <person name="Carlton J."/>
        </authorList>
    </citation>
    <scope>NUCLEOTIDE SEQUENCE</scope>
    <source>
        <strain evidence="1">G3</strain>
    </source>
</reference>
<dbReference type="SMR" id="A2EUC4"/>
<dbReference type="AlphaFoldDB" id="A2EUC4"/>
<dbReference type="FunCoup" id="A2EUC4">
    <property type="interactions" value="313"/>
</dbReference>
<dbReference type="InParanoid" id="A2EUC4"/>
<dbReference type="Pfam" id="PF03999">
    <property type="entry name" value="MAP65_ASE1"/>
    <property type="match status" value="1"/>
</dbReference>
<dbReference type="STRING" id="5722.A2EUC4"/>
<dbReference type="VEuPathDB" id="TrichDB:TVAG_072400"/>
<evidence type="ECO:0000313" key="1">
    <source>
        <dbReference type="EMBL" id="EAY03748.1"/>
    </source>
</evidence>
<dbReference type="PANTHER" id="PTHR19321">
    <property type="entry name" value="PROTEIN REGULATOR OF CYTOKINESIS 1 PRC1-RELATED"/>
    <property type="match status" value="1"/>
</dbReference>
<evidence type="ECO:0000313" key="2">
    <source>
        <dbReference type="Proteomes" id="UP000001542"/>
    </source>
</evidence>
<dbReference type="Gene3D" id="1.20.58.1520">
    <property type="match status" value="1"/>
</dbReference>
<dbReference type="PANTHER" id="PTHR19321:SF41">
    <property type="entry name" value="FASCETTO-RELATED"/>
    <property type="match status" value="1"/>
</dbReference>
<dbReference type="OrthoDB" id="642895at2759"/>
<dbReference type="GO" id="GO:0000226">
    <property type="term" value="P:microtubule cytoskeleton organization"/>
    <property type="evidence" value="ECO:0000318"/>
    <property type="project" value="GO_Central"/>
</dbReference>
<dbReference type="RefSeq" id="XP_001315971.1">
    <property type="nucleotide sequence ID" value="XM_001315936.1"/>
</dbReference>
<dbReference type="Proteomes" id="UP000001542">
    <property type="component" value="Unassembled WGS sequence"/>
</dbReference>
<reference evidence="1" key="2">
    <citation type="journal article" date="2007" name="Science">
        <title>Draft genome sequence of the sexually transmitted pathogen Trichomonas vaginalis.</title>
        <authorList>
            <person name="Carlton J.M."/>
            <person name="Hirt R.P."/>
            <person name="Silva J.C."/>
            <person name="Delcher A.L."/>
            <person name="Schatz M."/>
            <person name="Zhao Q."/>
            <person name="Wortman J.R."/>
            <person name="Bidwell S.L."/>
            <person name="Alsmark U.C.M."/>
            <person name="Besteiro S."/>
            <person name="Sicheritz-Ponten T."/>
            <person name="Noel C.J."/>
            <person name="Dacks J.B."/>
            <person name="Foster P.G."/>
            <person name="Simillion C."/>
            <person name="Van de Peer Y."/>
            <person name="Miranda-Saavedra D."/>
            <person name="Barton G.J."/>
            <person name="Westrop G.D."/>
            <person name="Mueller S."/>
            <person name="Dessi D."/>
            <person name="Fiori P.L."/>
            <person name="Ren Q."/>
            <person name="Paulsen I."/>
            <person name="Zhang H."/>
            <person name="Bastida-Corcuera F.D."/>
            <person name="Simoes-Barbosa A."/>
            <person name="Brown M.T."/>
            <person name="Hayes R.D."/>
            <person name="Mukherjee M."/>
            <person name="Okumura C.Y."/>
            <person name="Schneider R."/>
            <person name="Smith A.J."/>
            <person name="Vanacova S."/>
            <person name="Villalvazo M."/>
            <person name="Haas B.J."/>
            <person name="Pertea M."/>
            <person name="Feldblyum T.V."/>
            <person name="Utterback T.R."/>
            <person name="Shu C.L."/>
            <person name="Osoegawa K."/>
            <person name="de Jong P.J."/>
            <person name="Hrdy I."/>
            <person name="Horvathova L."/>
            <person name="Zubacova Z."/>
            <person name="Dolezal P."/>
            <person name="Malik S.B."/>
            <person name="Logsdon J.M. Jr."/>
            <person name="Henze K."/>
            <person name="Gupta A."/>
            <person name="Wang C.C."/>
            <person name="Dunne R.L."/>
            <person name="Upcroft J.A."/>
            <person name="Upcroft P."/>
            <person name="White O."/>
            <person name="Salzberg S.L."/>
            <person name="Tang P."/>
            <person name="Chiu C.-H."/>
            <person name="Lee Y.-S."/>
            <person name="Embley T.M."/>
            <person name="Coombs G.H."/>
            <person name="Mottram J.C."/>
            <person name="Tachezy J."/>
            <person name="Fraser-Liggett C.M."/>
            <person name="Johnson P.J."/>
        </authorList>
    </citation>
    <scope>NUCLEOTIDE SEQUENCE [LARGE SCALE GENOMIC DNA]</scope>
    <source>
        <strain evidence="1">G3</strain>
    </source>
</reference>
<dbReference type="GO" id="GO:0005819">
    <property type="term" value="C:spindle"/>
    <property type="evidence" value="ECO:0000318"/>
    <property type="project" value="GO_Central"/>
</dbReference>
<dbReference type="VEuPathDB" id="TrichDB:TVAGG3_0372570"/>
<proteinExistence type="predicted"/>
<organism evidence="1 2">
    <name type="scientific">Trichomonas vaginalis (strain ATCC PRA-98 / G3)</name>
    <dbReference type="NCBI Taxonomy" id="412133"/>
    <lineage>
        <taxon>Eukaryota</taxon>
        <taxon>Metamonada</taxon>
        <taxon>Parabasalia</taxon>
        <taxon>Trichomonadida</taxon>
        <taxon>Trichomonadidae</taxon>
        <taxon>Trichomonas</taxon>
    </lineage>
</organism>
<dbReference type="InterPro" id="IPR007145">
    <property type="entry name" value="MAP65_Ase1_PRC1"/>
</dbReference>